<name>A0A2U1ZS34_9MICO</name>
<dbReference type="EMBL" id="PYHR01000002">
    <property type="protein sequence ID" value="PWD49732.1"/>
    <property type="molecule type" value="Genomic_DNA"/>
</dbReference>
<organism evidence="2 3">
    <name type="scientific">Serinibacter arcticus</name>
    <dbReference type="NCBI Taxonomy" id="1655435"/>
    <lineage>
        <taxon>Bacteria</taxon>
        <taxon>Bacillati</taxon>
        <taxon>Actinomycetota</taxon>
        <taxon>Actinomycetes</taxon>
        <taxon>Micrococcales</taxon>
        <taxon>Beutenbergiaceae</taxon>
        <taxon>Serinibacter</taxon>
    </lineage>
</organism>
<dbReference type="Proteomes" id="UP000245166">
    <property type="component" value="Unassembled WGS sequence"/>
</dbReference>
<proteinExistence type="predicted"/>
<evidence type="ECO:0000313" key="3">
    <source>
        <dbReference type="Proteomes" id="UP000245166"/>
    </source>
</evidence>
<dbReference type="SUPFAM" id="SSF52799">
    <property type="entry name" value="(Phosphotyrosine protein) phosphatases II"/>
    <property type="match status" value="1"/>
</dbReference>
<evidence type="ECO:0000259" key="1">
    <source>
        <dbReference type="PROSITE" id="PS50056"/>
    </source>
</evidence>
<dbReference type="OrthoDB" id="1188001at2"/>
<dbReference type="GO" id="GO:0004721">
    <property type="term" value="F:phosphoprotein phosphatase activity"/>
    <property type="evidence" value="ECO:0007669"/>
    <property type="project" value="InterPro"/>
</dbReference>
<dbReference type="PROSITE" id="PS50056">
    <property type="entry name" value="TYR_PHOSPHATASE_2"/>
    <property type="match status" value="1"/>
</dbReference>
<dbReference type="Gene3D" id="3.90.190.10">
    <property type="entry name" value="Protein tyrosine phosphatase superfamily"/>
    <property type="match status" value="1"/>
</dbReference>
<dbReference type="InterPro" id="IPR000387">
    <property type="entry name" value="Tyr_Pase_dom"/>
</dbReference>
<reference evidence="2 3" key="1">
    <citation type="submission" date="2018-03" db="EMBL/GenBank/DDBJ databases">
        <title>Genome assembly of novel Miniimonas species PCH200.</title>
        <authorList>
            <person name="Thakur V."/>
            <person name="Kumar V."/>
            <person name="Singh D."/>
        </authorList>
    </citation>
    <scope>NUCLEOTIDE SEQUENCE [LARGE SCALE GENOMIC DNA]</scope>
    <source>
        <strain evidence="2 3">PCH200</strain>
    </source>
</reference>
<dbReference type="Pfam" id="PF13350">
    <property type="entry name" value="Y_phosphatase3"/>
    <property type="match status" value="1"/>
</dbReference>
<sequence length="157" mass="16228">MDRFARLLSTPGWAQELMTGIYHEVVTDPVAVAQLGRGLRIVADAPGAVVVHCSAGKDRTGLLVAIAALLAGASPEAVEADFVYSNHASSSQRAVVPSVPGLDPALLDPLLGVDVTALRSALAAVQDAHGSLETFAATAGLDAPTLSRLEQRLRPEV</sequence>
<accession>A0A2U1ZS34</accession>
<dbReference type="RefSeq" id="WP_109228115.1">
    <property type="nucleotide sequence ID" value="NZ_PYHR01000002.1"/>
</dbReference>
<dbReference type="AlphaFoldDB" id="A0A2U1ZS34"/>
<evidence type="ECO:0000313" key="2">
    <source>
        <dbReference type="EMBL" id="PWD49732.1"/>
    </source>
</evidence>
<comment type="caution">
    <text evidence="2">The sequence shown here is derived from an EMBL/GenBank/DDBJ whole genome shotgun (WGS) entry which is preliminary data.</text>
</comment>
<keyword evidence="3" id="KW-1185">Reference proteome</keyword>
<feature type="domain" description="Tyrosine specific protein phosphatases" evidence="1">
    <location>
        <begin position="49"/>
        <end position="69"/>
    </location>
</feature>
<protein>
    <recommendedName>
        <fullName evidence="1">Tyrosine specific protein phosphatases domain-containing protein</fullName>
    </recommendedName>
</protein>
<dbReference type="PROSITE" id="PS00383">
    <property type="entry name" value="TYR_PHOSPHATASE_1"/>
    <property type="match status" value="1"/>
</dbReference>
<dbReference type="InterPro" id="IPR016130">
    <property type="entry name" value="Tyr_Pase_AS"/>
</dbReference>
<gene>
    <name evidence="2" type="ORF">C8046_02450</name>
</gene>
<dbReference type="InterPro" id="IPR026893">
    <property type="entry name" value="Tyr/Ser_Pase_IphP-type"/>
</dbReference>
<dbReference type="InterPro" id="IPR029021">
    <property type="entry name" value="Prot-tyrosine_phosphatase-like"/>
</dbReference>